<dbReference type="GO" id="GO:0005737">
    <property type="term" value="C:cytoplasm"/>
    <property type="evidence" value="ECO:0007669"/>
    <property type="project" value="UniProtKB-SubCell"/>
</dbReference>
<dbReference type="InterPro" id="IPR001977">
    <property type="entry name" value="Depp_CoAkinase"/>
</dbReference>
<dbReference type="NCBIfam" id="TIGR00152">
    <property type="entry name" value="dephospho-CoA kinase"/>
    <property type="match status" value="1"/>
</dbReference>
<dbReference type="UniPathway" id="UPA00241">
    <property type="reaction ID" value="UER00356"/>
</dbReference>
<dbReference type="CDD" id="cd02022">
    <property type="entry name" value="DPCK"/>
    <property type="match status" value="1"/>
</dbReference>
<dbReference type="Gene3D" id="3.40.50.300">
    <property type="entry name" value="P-loop containing nucleotide triphosphate hydrolases"/>
    <property type="match status" value="1"/>
</dbReference>
<evidence type="ECO:0000313" key="8">
    <source>
        <dbReference type="Proteomes" id="UP000537130"/>
    </source>
</evidence>
<evidence type="ECO:0000256" key="3">
    <source>
        <dbReference type="ARBA" id="ARBA00022840"/>
    </source>
</evidence>
<evidence type="ECO:0000256" key="6">
    <source>
        <dbReference type="NCBIfam" id="TIGR00152"/>
    </source>
</evidence>
<dbReference type="EMBL" id="JACHWY010000001">
    <property type="protein sequence ID" value="MBB3047066.1"/>
    <property type="molecule type" value="Genomic_DNA"/>
</dbReference>
<keyword evidence="5" id="KW-0963">Cytoplasm</keyword>
<comment type="subcellular location">
    <subcellularLocation>
        <location evidence="5">Cytoplasm</location>
    </subcellularLocation>
</comment>
<comment type="pathway">
    <text evidence="5">Cofactor biosynthesis; coenzyme A biosynthesis; CoA from (R)-pantothenate: step 5/5.</text>
</comment>
<dbReference type="EC" id="2.7.1.24" evidence="5 6"/>
<keyword evidence="5 7" id="KW-0808">Transferase</keyword>
<dbReference type="PROSITE" id="PS51219">
    <property type="entry name" value="DPCK"/>
    <property type="match status" value="1"/>
</dbReference>
<keyword evidence="2 5" id="KW-0547">Nucleotide-binding</keyword>
<feature type="binding site" evidence="5">
    <location>
        <begin position="11"/>
        <end position="16"/>
    </location>
    <ligand>
        <name>ATP</name>
        <dbReference type="ChEBI" id="CHEBI:30616"/>
    </ligand>
</feature>
<evidence type="ECO:0000256" key="5">
    <source>
        <dbReference type="HAMAP-Rule" id="MF_00376"/>
    </source>
</evidence>
<dbReference type="GO" id="GO:0004140">
    <property type="term" value="F:dephospho-CoA kinase activity"/>
    <property type="evidence" value="ECO:0007669"/>
    <property type="project" value="UniProtKB-UniRule"/>
</dbReference>
<comment type="catalytic activity">
    <reaction evidence="5">
        <text>3'-dephospho-CoA + ATP = ADP + CoA + H(+)</text>
        <dbReference type="Rhea" id="RHEA:18245"/>
        <dbReference type="ChEBI" id="CHEBI:15378"/>
        <dbReference type="ChEBI" id="CHEBI:30616"/>
        <dbReference type="ChEBI" id="CHEBI:57287"/>
        <dbReference type="ChEBI" id="CHEBI:57328"/>
        <dbReference type="ChEBI" id="CHEBI:456216"/>
        <dbReference type="EC" id="2.7.1.24"/>
    </reaction>
</comment>
<keyword evidence="8" id="KW-1185">Reference proteome</keyword>
<dbReference type="GO" id="GO:0005524">
    <property type="term" value="F:ATP binding"/>
    <property type="evidence" value="ECO:0007669"/>
    <property type="project" value="UniProtKB-UniRule"/>
</dbReference>
<comment type="caution">
    <text evidence="7">The sequence shown here is derived from an EMBL/GenBank/DDBJ whole genome shotgun (WGS) entry which is preliminary data.</text>
</comment>
<comment type="similarity">
    <text evidence="1 5">Belongs to the CoaE family.</text>
</comment>
<dbReference type="RefSeq" id="WP_183409709.1">
    <property type="nucleotide sequence ID" value="NZ_JACHWY010000001.1"/>
</dbReference>
<dbReference type="PANTHER" id="PTHR10695:SF46">
    <property type="entry name" value="BIFUNCTIONAL COENZYME A SYNTHASE-RELATED"/>
    <property type="match status" value="1"/>
</dbReference>
<organism evidence="7 8">
    <name type="scientific">Litorivivens lipolytica</name>
    <dbReference type="NCBI Taxonomy" id="1524264"/>
    <lineage>
        <taxon>Bacteria</taxon>
        <taxon>Pseudomonadati</taxon>
        <taxon>Pseudomonadota</taxon>
        <taxon>Gammaproteobacteria</taxon>
        <taxon>Litorivivens</taxon>
    </lineage>
</organism>
<dbReference type="AlphaFoldDB" id="A0A7W4W421"/>
<proteinExistence type="inferred from homology"/>
<sequence>MFVIGLTGGIGSGKSAASRRFEQHGIVAVDADVISRQVVEPGSEALTAIQARHGDSILLSDGGLDRAALRQKIFSSPEEKAWLEGLLHPLIADETLRQLEAATSPYVLFVSPLLVESGQKVLCHRLLVIDVPESLQLERTMARDNNPRDQVERIMASQASREQRLAVADDVICNDRDLDFLEGEVDRLHTEYLKLAAEHA</sequence>
<accession>A0A7W4W421</accession>
<evidence type="ECO:0000256" key="1">
    <source>
        <dbReference type="ARBA" id="ARBA00009018"/>
    </source>
</evidence>
<evidence type="ECO:0000313" key="7">
    <source>
        <dbReference type="EMBL" id="MBB3047066.1"/>
    </source>
</evidence>
<keyword evidence="5 7" id="KW-0418">Kinase</keyword>
<protein>
    <recommendedName>
        <fullName evidence="5 6">Dephospho-CoA kinase</fullName>
        <ecNumber evidence="5 6">2.7.1.24</ecNumber>
    </recommendedName>
    <alternativeName>
        <fullName evidence="5">Dephosphocoenzyme A kinase</fullName>
    </alternativeName>
</protein>
<dbReference type="Proteomes" id="UP000537130">
    <property type="component" value="Unassembled WGS sequence"/>
</dbReference>
<evidence type="ECO:0000256" key="4">
    <source>
        <dbReference type="ARBA" id="ARBA00022993"/>
    </source>
</evidence>
<evidence type="ECO:0000256" key="2">
    <source>
        <dbReference type="ARBA" id="ARBA00022741"/>
    </source>
</evidence>
<dbReference type="Pfam" id="PF01121">
    <property type="entry name" value="CoaE"/>
    <property type="match status" value="1"/>
</dbReference>
<dbReference type="PANTHER" id="PTHR10695">
    <property type="entry name" value="DEPHOSPHO-COA KINASE-RELATED"/>
    <property type="match status" value="1"/>
</dbReference>
<keyword evidence="4 5" id="KW-0173">Coenzyme A biosynthesis</keyword>
<name>A0A7W4W421_9GAMM</name>
<keyword evidence="3 5" id="KW-0067">ATP-binding</keyword>
<dbReference type="InterPro" id="IPR027417">
    <property type="entry name" value="P-loop_NTPase"/>
</dbReference>
<dbReference type="GO" id="GO:0015937">
    <property type="term" value="P:coenzyme A biosynthetic process"/>
    <property type="evidence" value="ECO:0007669"/>
    <property type="project" value="UniProtKB-UniRule"/>
</dbReference>
<dbReference type="HAMAP" id="MF_00376">
    <property type="entry name" value="Dephospho_CoA_kinase"/>
    <property type="match status" value="1"/>
</dbReference>
<reference evidence="7 8" key="1">
    <citation type="submission" date="2020-08" db="EMBL/GenBank/DDBJ databases">
        <title>Genomic Encyclopedia of Type Strains, Phase III (KMG-III): the genomes of soil and plant-associated and newly described type strains.</title>
        <authorList>
            <person name="Whitman W."/>
        </authorList>
    </citation>
    <scope>NUCLEOTIDE SEQUENCE [LARGE SCALE GENOMIC DNA]</scope>
    <source>
        <strain evidence="7 8">CECT 8654</strain>
    </source>
</reference>
<dbReference type="SUPFAM" id="SSF52540">
    <property type="entry name" value="P-loop containing nucleoside triphosphate hydrolases"/>
    <property type="match status" value="1"/>
</dbReference>
<comment type="function">
    <text evidence="5">Catalyzes the phosphorylation of the 3'-hydroxyl group of dephosphocoenzyme A to form coenzyme A.</text>
</comment>
<gene>
    <name evidence="5" type="primary">coaE</name>
    <name evidence="7" type="ORF">FHR99_001302</name>
</gene>